<comment type="caution">
    <text evidence="1">The sequence shown here is derived from an EMBL/GenBank/DDBJ whole genome shotgun (WGS) entry which is preliminary data.</text>
</comment>
<evidence type="ECO:0000313" key="1">
    <source>
        <dbReference type="EMBL" id="NYE48643.1"/>
    </source>
</evidence>
<evidence type="ECO:0000313" key="2">
    <source>
        <dbReference type="Proteomes" id="UP000589036"/>
    </source>
</evidence>
<dbReference type="EMBL" id="JACCCC010000001">
    <property type="protein sequence ID" value="NYE48643.1"/>
    <property type="molecule type" value="Genomic_DNA"/>
</dbReference>
<dbReference type="AlphaFoldDB" id="A0A852U0X3"/>
<proteinExistence type="predicted"/>
<dbReference type="Proteomes" id="UP000589036">
    <property type="component" value="Unassembled WGS sequence"/>
</dbReference>
<name>A0A852U0X3_9ACTN</name>
<gene>
    <name evidence="1" type="ORF">HDA32_003763</name>
</gene>
<accession>A0A852U0X3</accession>
<organism evidence="1 2">
    <name type="scientific">Spinactinospora alkalitolerans</name>
    <dbReference type="NCBI Taxonomy" id="687207"/>
    <lineage>
        <taxon>Bacteria</taxon>
        <taxon>Bacillati</taxon>
        <taxon>Actinomycetota</taxon>
        <taxon>Actinomycetes</taxon>
        <taxon>Streptosporangiales</taxon>
        <taxon>Nocardiopsidaceae</taxon>
        <taxon>Spinactinospora</taxon>
    </lineage>
</organism>
<reference evidence="1 2" key="1">
    <citation type="submission" date="2020-07" db="EMBL/GenBank/DDBJ databases">
        <title>Sequencing the genomes of 1000 actinobacteria strains.</title>
        <authorList>
            <person name="Klenk H.-P."/>
        </authorList>
    </citation>
    <scope>NUCLEOTIDE SEQUENCE [LARGE SCALE GENOMIC DNA]</scope>
    <source>
        <strain evidence="1 2">CXB654</strain>
    </source>
</reference>
<sequence length="37" mass="4069">MRRRAVLSALSAETGILLERLAALGAADFRRPTRCEP</sequence>
<keyword evidence="2" id="KW-1185">Reference proteome</keyword>
<protein>
    <submittedName>
        <fullName evidence="1">Uncharacterized protein</fullName>
    </submittedName>
</protein>